<evidence type="ECO:0000313" key="1">
    <source>
        <dbReference type="EMBL" id="KKL45975.1"/>
    </source>
</evidence>
<name>A0A0F9EM43_9ZZZZ</name>
<dbReference type="EMBL" id="LAZR01034201">
    <property type="protein sequence ID" value="KKL45975.1"/>
    <property type="molecule type" value="Genomic_DNA"/>
</dbReference>
<proteinExistence type="predicted"/>
<protein>
    <submittedName>
        <fullName evidence="1">Uncharacterized protein</fullName>
    </submittedName>
</protein>
<accession>A0A0F9EM43</accession>
<gene>
    <name evidence="1" type="ORF">LCGC14_2350230</name>
</gene>
<organism evidence="1">
    <name type="scientific">marine sediment metagenome</name>
    <dbReference type="NCBI Taxonomy" id="412755"/>
    <lineage>
        <taxon>unclassified sequences</taxon>
        <taxon>metagenomes</taxon>
        <taxon>ecological metagenomes</taxon>
    </lineage>
</organism>
<sequence length="83" mass="9051">MMEFAVKVEGVTAEDKALWVLAVDPVGERLLVAYDDNSLQWVAMADCTFAGAASPDKARPVVVLKPQRSTLDLSQLPPLPRQN</sequence>
<reference evidence="1" key="1">
    <citation type="journal article" date="2015" name="Nature">
        <title>Complex archaea that bridge the gap between prokaryotes and eukaryotes.</title>
        <authorList>
            <person name="Spang A."/>
            <person name="Saw J.H."/>
            <person name="Jorgensen S.L."/>
            <person name="Zaremba-Niedzwiedzka K."/>
            <person name="Martijn J."/>
            <person name="Lind A.E."/>
            <person name="van Eijk R."/>
            <person name="Schleper C."/>
            <person name="Guy L."/>
            <person name="Ettema T.J."/>
        </authorList>
    </citation>
    <scope>NUCLEOTIDE SEQUENCE</scope>
</reference>
<comment type="caution">
    <text evidence="1">The sequence shown here is derived from an EMBL/GenBank/DDBJ whole genome shotgun (WGS) entry which is preliminary data.</text>
</comment>
<dbReference type="AlphaFoldDB" id="A0A0F9EM43"/>